<accession>A0AAV9DCS1</accession>
<evidence type="ECO:0000256" key="1">
    <source>
        <dbReference type="SAM" id="MobiDB-lite"/>
    </source>
</evidence>
<reference evidence="3" key="1">
    <citation type="journal article" date="2023" name="Nat. Commun.">
        <title>Diploid and tetraploid genomes of Acorus and the evolution of monocots.</title>
        <authorList>
            <person name="Ma L."/>
            <person name="Liu K.W."/>
            <person name="Li Z."/>
            <person name="Hsiao Y.Y."/>
            <person name="Qi Y."/>
            <person name="Fu T."/>
            <person name="Tang G.D."/>
            <person name="Zhang D."/>
            <person name="Sun W.H."/>
            <person name="Liu D.K."/>
            <person name="Li Y."/>
            <person name="Chen G.Z."/>
            <person name="Liu X.D."/>
            <person name="Liao X.Y."/>
            <person name="Jiang Y.T."/>
            <person name="Yu X."/>
            <person name="Hao Y."/>
            <person name="Huang J."/>
            <person name="Zhao X.W."/>
            <person name="Ke S."/>
            <person name="Chen Y.Y."/>
            <person name="Wu W.L."/>
            <person name="Hsu J.L."/>
            <person name="Lin Y.F."/>
            <person name="Huang M.D."/>
            <person name="Li C.Y."/>
            <person name="Huang L."/>
            <person name="Wang Z.W."/>
            <person name="Zhao X."/>
            <person name="Zhong W.Y."/>
            <person name="Peng D.H."/>
            <person name="Ahmad S."/>
            <person name="Lan S."/>
            <person name="Zhang J.S."/>
            <person name="Tsai W.C."/>
            <person name="Van de Peer Y."/>
            <person name="Liu Z.J."/>
        </authorList>
    </citation>
    <scope>NUCLEOTIDE SEQUENCE</scope>
    <source>
        <strain evidence="3">CP</strain>
    </source>
</reference>
<feature type="region of interest" description="Disordered" evidence="1">
    <location>
        <begin position="1"/>
        <end position="89"/>
    </location>
</feature>
<dbReference type="Proteomes" id="UP001180020">
    <property type="component" value="Unassembled WGS sequence"/>
</dbReference>
<dbReference type="SUPFAM" id="SSF55008">
    <property type="entry name" value="HMA, heavy metal-associated domain"/>
    <property type="match status" value="1"/>
</dbReference>
<reference evidence="3" key="2">
    <citation type="submission" date="2023-06" db="EMBL/GenBank/DDBJ databases">
        <authorList>
            <person name="Ma L."/>
            <person name="Liu K.-W."/>
            <person name="Li Z."/>
            <person name="Hsiao Y.-Y."/>
            <person name="Qi Y."/>
            <person name="Fu T."/>
            <person name="Tang G."/>
            <person name="Zhang D."/>
            <person name="Sun W.-H."/>
            <person name="Liu D.-K."/>
            <person name="Li Y."/>
            <person name="Chen G.-Z."/>
            <person name="Liu X.-D."/>
            <person name="Liao X.-Y."/>
            <person name="Jiang Y.-T."/>
            <person name="Yu X."/>
            <person name="Hao Y."/>
            <person name="Huang J."/>
            <person name="Zhao X.-W."/>
            <person name="Ke S."/>
            <person name="Chen Y.-Y."/>
            <person name="Wu W.-L."/>
            <person name="Hsu J.-L."/>
            <person name="Lin Y.-F."/>
            <person name="Huang M.-D."/>
            <person name="Li C.-Y."/>
            <person name="Huang L."/>
            <person name="Wang Z.-W."/>
            <person name="Zhao X."/>
            <person name="Zhong W.-Y."/>
            <person name="Peng D.-H."/>
            <person name="Ahmad S."/>
            <person name="Lan S."/>
            <person name="Zhang J.-S."/>
            <person name="Tsai W.-C."/>
            <person name="Van De Peer Y."/>
            <person name="Liu Z.-J."/>
        </authorList>
    </citation>
    <scope>NUCLEOTIDE SEQUENCE</scope>
    <source>
        <strain evidence="3">CP</strain>
        <tissue evidence="3">Leaves</tissue>
    </source>
</reference>
<dbReference type="InterPro" id="IPR044526">
    <property type="entry name" value="NAKR1-3"/>
</dbReference>
<comment type="caution">
    <text evidence="3">The sequence shown here is derived from an EMBL/GenBank/DDBJ whole genome shotgun (WGS) entry which is preliminary data.</text>
</comment>
<evidence type="ECO:0000313" key="4">
    <source>
        <dbReference type="Proteomes" id="UP001180020"/>
    </source>
</evidence>
<dbReference type="Pfam" id="PF00403">
    <property type="entry name" value="HMA"/>
    <property type="match status" value="1"/>
</dbReference>
<dbReference type="GO" id="GO:0046872">
    <property type="term" value="F:metal ion binding"/>
    <property type="evidence" value="ECO:0007669"/>
    <property type="project" value="InterPro"/>
</dbReference>
<dbReference type="AlphaFoldDB" id="A0AAV9DCS1"/>
<feature type="compositionally biased region" description="Polar residues" evidence="1">
    <location>
        <begin position="42"/>
        <end position="51"/>
    </location>
</feature>
<dbReference type="CDD" id="cd00371">
    <property type="entry name" value="HMA"/>
    <property type="match status" value="1"/>
</dbReference>
<name>A0AAV9DCS1_ACOCL</name>
<sequence>MKGLKLSCASPAATAISTTNDQWSPSTHRGLDRPRDRRRQKTLNPFSNLTHLSPLKPKHHQHKSQNTSSSDQPIGPISPPGSTRYLLGDAGMSDAWSDLDEDIKVPEFLPFETTRSQPVKSSASTSGGVRHREPLVIDRMRFRSIEPEESPVFGVSRYKTSFAIDRTRFRSVEPDESPVLKTPTISTSTSRPEKQVVVLKVSLHCKGCEGKVRKHISRMEGVTSFNIDFATKKVTVIGDVTPLGVLASVSRVKNAQLWPSSATAAADSVSSN</sequence>
<protein>
    <recommendedName>
        <fullName evidence="2">HMA domain-containing protein</fullName>
    </recommendedName>
</protein>
<feature type="compositionally biased region" description="Polar residues" evidence="1">
    <location>
        <begin position="15"/>
        <end position="27"/>
    </location>
</feature>
<evidence type="ECO:0000313" key="3">
    <source>
        <dbReference type="EMBL" id="KAK1298820.1"/>
    </source>
</evidence>
<dbReference type="InterPro" id="IPR036163">
    <property type="entry name" value="HMA_dom_sf"/>
</dbReference>
<organism evidence="3 4">
    <name type="scientific">Acorus calamus</name>
    <name type="common">Sweet flag</name>
    <dbReference type="NCBI Taxonomy" id="4465"/>
    <lineage>
        <taxon>Eukaryota</taxon>
        <taxon>Viridiplantae</taxon>
        <taxon>Streptophyta</taxon>
        <taxon>Embryophyta</taxon>
        <taxon>Tracheophyta</taxon>
        <taxon>Spermatophyta</taxon>
        <taxon>Magnoliopsida</taxon>
        <taxon>Liliopsida</taxon>
        <taxon>Acoraceae</taxon>
        <taxon>Acorus</taxon>
    </lineage>
</organism>
<dbReference type="InterPro" id="IPR006121">
    <property type="entry name" value="HMA_dom"/>
</dbReference>
<dbReference type="PANTHER" id="PTHR46119">
    <property type="entry name" value="OS08G0405700 PROTEIN"/>
    <property type="match status" value="1"/>
</dbReference>
<dbReference type="EMBL" id="JAUJYO010000014">
    <property type="protein sequence ID" value="KAK1298820.1"/>
    <property type="molecule type" value="Genomic_DNA"/>
</dbReference>
<dbReference type="PROSITE" id="PS50846">
    <property type="entry name" value="HMA_2"/>
    <property type="match status" value="1"/>
</dbReference>
<dbReference type="PANTHER" id="PTHR46119:SF15">
    <property type="entry name" value="PROTEIN SODIUM POTASSIUM ROOT DEFECTIVE 2"/>
    <property type="match status" value="1"/>
</dbReference>
<feature type="domain" description="HMA" evidence="2">
    <location>
        <begin position="194"/>
        <end position="260"/>
    </location>
</feature>
<dbReference type="Gene3D" id="3.30.70.100">
    <property type="match status" value="1"/>
</dbReference>
<keyword evidence="4" id="KW-1185">Reference proteome</keyword>
<gene>
    <name evidence="3" type="ORF">QJS10_CPB14g01444</name>
</gene>
<evidence type="ECO:0000259" key="2">
    <source>
        <dbReference type="PROSITE" id="PS50846"/>
    </source>
</evidence>
<proteinExistence type="predicted"/>